<proteinExistence type="predicted"/>
<evidence type="ECO:0000313" key="1">
    <source>
        <dbReference type="EMBL" id="PTU75600.1"/>
    </source>
</evidence>
<keyword evidence="2" id="KW-1185">Reference proteome</keyword>
<dbReference type="AlphaFoldDB" id="A0A2T5PCZ7"/>
<organism evidence="1 2">
    <name type="scientific">Ectopseudomonas oleovorans</name>
    <name type="common">Pseudomonas oleovorans</name>
    <dbReference type="NCBI Taxonomy" id="301"/>
    <lineage>
        <taxon>Bacteria</taxon>
        <taxon>Pseudomonadati</taxon>
        <taxon>Pseudomonadota</taxon>
        <taxon>Gammaproteobacteria</taxon>
        <taxon>Pseudomonadales</taxon>
        <taxon>Pseudomonadaceae</taxon>
        <taxon>Ectopseudomonas</taxon>
    </lineage>
</organism>
<reference evidence="1 2" key="1">
    <citation type="submission" date="2018-04" db="EMBL/GenBank/DDBJ databases">
        <title>Pseudomonas sp. nov., isolated from mangrove soil.</title>
        <authorList>
            <person name="Chen C."/>
        </authorList>
    </citation>
    <scope>NUCLEOTIDE SEQUENCE [LARGE SCALE GENOMIC DNA]</scope>
    <source>
        <strain evidence="1 2">JCM 14246</strain>
    </source>
</reference>
<accession>A0A2T5PCZ7</accession>
<evidence type="ECO:0000313" key="2">
    <source>
        <dbReference type="Proteomes" id="UP000244052"/>
    </source>
</evidence>
<dbReference type="EMBL" id="QASO01000142">
    <property type="protein sequence ID" value="PTU75600.1"/>
    <property type="molecule type" value="Genomic_DNA"/>
</dbReference>
<dbReference type="RefSeq" id="WP_108235227.1">
    <property type="nucleotide sequence ID" value="NZ_QASO01000142.1"/>
</dbReference>
<comment type="caution">
    <text evidence="1">The sequence shown here is derived from an EMBL/GenBank/DDBJ whole genome shotgun (WGS) entry which is preliminary data.</text>
</comment>
<sequence length="95" mass="10189">MSQAPTAANVAQDAIDLLTATCEHLDMLAATLRAIRKAYPAAFAELSEGIRSGLMDTRHLSDLGLNAATDWREYLAEQAAELAAQLDYATEADHA</sequence>
<protein>
    <submittedName>
        <fullName evidence="1">Uncharacterized protein</fullName>
    </submittedName>
</protein>
<gene>
    <name evidence="1" type="ORF">DBO86_25520</name>
</gene>
<dbReference type="Proteomes" id="UP000244052">
    <property type="component" value="Unassembled WGS sequence"/>
</dbReference>
<name>A0A2T5PCZ7_ECTOL</name>